<dbReference type="InterPro" id="IPR027266">
    <property type="entry name" value="TrmE/GcvT-like"/>
</dbReference>
<reference evidence="1 2" key="1">
    <citation type="submission" date="2016-10" db="EMBL/GenBank/DDBJ databases">
        <authorList>
            <person name="de Groot N.N."/>
        </authorList>
    </citation>
    <scope>NUCLEOTIDE SEQUENCE [LARGE SCALE GENOMIC DNA]</scope>
    <source>
        <strain evidence="1 2">DSM 29619</strain>
    </source>
</reference>
<dbReference type="RefSeq" id="WP_244525549.1">
    <property type="nucleotide sequence ID" value="NZ_FNZG01000003.1"/>
</dbReference>
<dbReference type="STRING" id="517719.SAMN05421762_1645"/>
<accession>A0A1I1L228</accession>
<protein>
    <submittedName>
        <fullName evidence="1">Sarcosine oxidase subunit gamma</fullName>
    </submittedName>
</protein>
<proteinExistence type="predicted"/>
<evidence type="ECO:0000313" key="1">
    <source>
        <dbReference type="EMBL" id="SFC64473.1"/>
    </source>
</evidence>
<evidence type="ECO:0000313" key="2">
    <source>
        <dbReference type="Proteomes" id="UP000231644"/>
    </source>
</evidence>
<dbReference type="Proteomes" id="UP000231644">
    <property type="component" value="Unassembled WGS sequence"/>
</dbReference>
<gene>
    <name evidence="1" type="ORF">SAMN05421762_1645</name>
</gene>
<keyword evidence="2" id="KW-1185">Reference proteome</keyword>
<organism evidence="1 2">
    <name type="scientific">Pseudooceanicola nitratireducens</name>
    <dbReference type="NCBI Taxonomy" id="517719"/>
    <lineage>
        <taxon>Bacteria</taxon>
        <taxon>Pseudomonadati</taxon>
        <taxon>Pseudomonadota</taxon>
        <taxon>Alphaproteobacteria</taxon>
        <taxon>Rhodobacterales</taxon>
        <taxon>Paracoccaceae</taxon>
        <taxon>Pseudooceanicola</taxon>
    </lineage>
</organism>
<dbReference type="Gene3D" id="3.30.70.1520">
    <property type="entry name" value="Heterotetrameric sarcosine oxidase"/>
    <property type="match status" value="1"/>
</dbReference>
<dbReference type="InterPro" id="IPR007375">
    <property type="entry name" value="SoxG"/>
</dbReference>
<dbReference type="Gene3D" id="3.30.1360.120">
    <property type="entry name" value="Probable tRNA modification gtpase trme, domain 1"/>
    <property type="match status" value="1"/>
</dbReference>
<sequence>MSDPVALQMTAPAPVTALENARHDGPVTVAETGPWGMLTLRGDLSAAPVRSSLADATGLAMPEVRGVTVAGDRRVAWFSPDEALILVPRADLAGVRAALDGALAGQHALVADMSDARASFRISGEPAHLAEVLARLVPVDMGTFAVGELRRTRLAQVACAHWMPEEGAVELVCFRSVARYVFDLLVEAAESPRAFPA</sequence>
<dbReference type="SUPFAM" id="SSF103025">
    <property type="entry name" value="Folate-binding domain"/>
    <property type="match status" value="1"/>
</dbReference>
<dbReference type="Pfam" id="PF04268">
    <property type="entry name" value="SoxG"/>
    <property type="match status" value="1"/>
</dbReference>
<dbReference type="AlphaFoldDB" id="A0A1I1L228"/>
<name>A0A1I1L228_9RHOB</name>
<dbReference type="EMBL" id="FOLX01000001">
    <property type="protein sequence ID" value="SFC64473.1"/>
    <property type="molecule type" value="Genomic_DNA"/>
</dbReference>